<feature type="compositionally biased region" description="Acidic residues" evidence="1">
    <location>
        <begin position="88"/>
        <end position="107"/>
    </location>
</feature>
<evidence type="ECO:0008006" key="4">
    <source>
        <dbReference type="Google" id="ProtNLM"/>
    </source>
</evidence>
<dbReference type="InterPro" id="IPR021109">
    <property type="entry name" value="Peptidase_aspartic_dom_sf"/>
</dbReference>
<feature type="compositionally biased region" description="Polar residues" evidence="1">
    <location>
        <begin position="31"/>
        <end position="40"/>
    </location>
</feature>
<protein>
    <recommendedName>
        <fullName evidence="4">Retrotransposon gag domain-containing protein</fullName>
    </recommendedName>
</protein>
<evidence type="ECO:0000313" key="2">
    <source>
        <dbReference type="EMBL" id="MBW0478179.1"/>
    </source>
</evidence>
<keyword evidence="3" id="KW-1185">Reference proteome</keyword>
<dbReference type="EMBL" id="AVOT02005086">
    <property type="protein sequence ID" value="MBW0478179.1"/>
    <property type="molecule type" value="Genomic_DNA"/>
</dbReference>
<feature type="region of interest" description="Disordered" evidence="1">
    <location>
        <begin position="1"/>
        <end position="62"/>
    </location>
</feature>
<sequence>MPVQHSPPANNTRSHRHQAVLTPAERAPLDCTTSVNQLSENLDRVPPIEGAEPSRRGGVKSGISRSFSVLLGGYQSISQGPRRRSGEAEDEEGEGSVEKEESEETEVEAALAGPPEASEAANIAPFNQPLLSQAEQKFLKMMEQMTEFMGQLTQEVSPREISRAPAFKTPSMKAPDSFDGRARKWIEPCLSNISNEDPSYLLNNWKLFETLLFTLFGVPNEFRKAEQEIENLRMKESGQASLYIADFRSLIFKWDFFLIDSPKGEDLILGYDFLNYFIPIIDWKNGLITYDSSHKDSSGIIFSTTNELATSVNSVALVSELNTPSLPPSVNISSIIPSQ</sequence>
<gene>
    <name evidence="2" type="ORF">O181_017894</name>
</gene>
<feature type="region of interest" description="Disordered" evidence="1">
    <location>
        <begin position="74"/>
        <end position="125"/>
    </location>
</feature>
<proteinExistence type="predicted"/>
<comment type="caution">
    <text evidence="2">The sequence shown here is derived from an EMBL/GenBank/DDBJ whole genome shotgun (WGS) entry which is preliminary data.</text>
</comment>
<dbReference type="AlphaFoldDB" id="A0A9Q3GT84"/>
<accession>A0A9Q3GT84</accession>
<organism evidence="2 3">
    <name type="scientific">Austropuccinia psidii MF-1</name>
    <dbReference type="NCBI Taxonomy" id="1389203"/>
    <lineage>
        <taxon>Eukaryota</taxon>
        <taxon>Fungi</taxon>
        <taxon>Dikarya</taxon>
        <taxon>Basidiomycota</taxon>
        <taxon>Pucciniomycotina</taxon>
        <taxon>Pucciniomycetes</taxon>
        <taxon>Pucciniales</taxon>
        <taxon>Sphaerophragmiaceae</taxon>
        <taxon>Austropuccinia</taxon>
    </lineage>
</organism>
<reference evidence="2" key="1">
    <citation type="submission" date="2021-03" db="EMBL/GenBank/DDBJ databases">
        <title>Draft genome sequence of rust myrtle Austropuccinia psidii MF-1, a brazilian biotype.</title>
        <authorList>
            <person name="Quecine M.C."/>
            <person name="Pachon D.M.R."/>
            <person name="Bonatelli M.L."/>
            <person name="Correr F.H."/>
            <person name="Franceschini L.M."/>
            <person name="Leite T.F."/>
            <person name="Margarido G.R.A."/>
            <person name="Almeida C.A."/>
            <person name="Ferrarezi J.A."/>
            <person name="Labate C.A."/>
        </authorList>
    </citation>
    <scope>NUCLEOTIDE SEQUENCE</scope>
    <source>
        <strain evidence="2">MF-1</strain>
    </source>
</reference>
<dbReference type="Gene3D" id="2.40.70.10">
    <property type="entry name" value="Acid Proteases"/>
    <property type="match status" value="1"/>
</dbReference>
<dbReference type="Proteomes" id="UP000765509">
    <property type="component" value="Unassembled WGS sequence"/>
</dbReference>
<name>A0A9Q3GT84_9BASI</name>
<dbReference type="OrthoDB" id="4769838at2759"/>
<evidence type="ECO:0000313" key="3">
    <source>
        <dbReference type="Proteomes" id="UP000765509"/>
    </source>
</evidence>
<evidence type="ECO:0000256" key="1">
    <source>
        <dbReference type="SAM" id="MobiDB-lite"/>
    </source>
</evidence>